<feature type="chain" id="PRO_5045427849" evidence="1">
    <location>
        <begin position="19"/>
        <end position="395"/>
    </location>
</feature>
<evidence type="ECO:0000256" key="1">
    <source>
        <dbReference type="SAM" id="SignalP"/>
    </source>
</evidence>
<dbReference type="InterPro" id="IPR056463">
    <property type="entry name" value="DUF7373_C"/>
</dbReference>
<dbReference type="Pfam" id="PF24092">
    <property type="entry name" value="DUF7373_C"/>
    <property type="match status" value="1"/>
</dbReference>
<evidence type="ECO:0000313" key="5">
    <source>
        <dbReference type="Proteomes" id="UP001432062"/>
    </source>
</evidence>
<dbReference type="EMBL" id="CP109441">
    <property type="protein sequence ID" value="WUV46303.1"/>
    <property type="molecule type" value="Genomic_DNA"/>
</dbReference>
<dbReference type="InterPro" id="IPR055797">
    <property type="entry name" value="DUF7373"/>
</dbReference>
<accession>A0ABZ1YT70</accession>
<name>A0ABZ1YT70_9NOCA</name>
<feature type="domain" description="DUF7373" evidence="3">
    <location>
        <begin position="282"/>
        <end position="394"/>
    </location>
</feature>
<protein>
    <submittedName>
        <fullName evidence="4">Uncharacterized protein</fullName>
    </submittedName>
</protein>
<feature type="domain" description="DUF7373" evidence="2">
    <location>
        <begin position="44"/>
        <end position="240"/>
    </location>
</feature>
<evidence type="ECO:0000259" key="2">
    <source>
        <dbReference type="Pfam" id="PF24088"/>
    </source>
</evidence>
<dbReference type="RefSeq" id="WP_329409947.1">
    <property type="nucleotide sequence ID" value="NZ_CP109441.1"/>
</dbReference>
<sequence>MAMALGVVLAVTMGCAVAGNPVPAPDPAALDVGPYSRSPLLAPAHGSEYRGRVIESVRMAEIMLNPVDVDQALQIPLSRSRAVPLPTPAKAAALLADPVRAVLERHGMLAGFTVGATDTPSQVVVGGGRLLQVMVLRFPDPAAAQRAAQEIDAVDAAVSSDNVSVAIPEHPAAHAHWRPTVPTIAATVAQDAFVVSVLAGHTSPDLSALITLARRTFDVQVPLLRDFAPTPPDRFAELPLDRDGMLGRMVPEAPGRWPFPVVILGDLAANAGWGSLVQARGIVYGPRGAERFAGSSQEPVELLGLNRFDRLMRFADAATAQKYFTRRKTPEGGVEVAAPAGLVDVRCTDTLNSTGMVKFDCVLRHGRYVALVFSRDYRDVQQRAAAQYALLVNSE</sequence>
<keyword evidence="1" id="KW-0732">Signal</keyword>
<evidence type="ECO:0000313" key="4">
    <source>
        <dbReference type="EMBL" id="WUV46303.1"/>
    </source>
</evidence>
<proteinExistence type="predicted"/>
<gene>
    <name evidence="4" type="ORF">OG563_45850</name>
</gene>
<dbReference type="Proteomes" id="UP001432062">
    <property type="component" value="Chromosome"/>
</dbReference>
<keyword evidence="5" id="KW-1185">Reference proteome</keyword>
<evidence type="ECO:0000259" key="3">
    <source>
        <dbReference type="Pfam" id="PF24092"/>
    </source>
</evidence>
<reference evidence="4" key="1">
    <citation type="submission" date="2022-10" db="EMBL/GenBank/DDBJ databases">
        <title>The complete genomes of actinobacterial strains from the NBC collection.</title>
        <authorList>
            <person name="Joergensen T.S."/>
            <person name="Alvarez Arevalo M."/>
            <person name="Sterndorff E.B."/>
            <person name="Faurdal D."/>
            <person name="Vuksanovic O."/>
            <person name="Mourched A.-S."/>
            <person name="Charusanti P."/>
            <person name="Shaw S."/>
            <person name="Blin K."/>
            <person name="Weber T."/>
        </authorList>
    </citation>
    <scope>NUCLEOTIDE SEQUENCE</scope>
    <source>
        <strain evidence="4">NBC_01482</strain>
    </source>
</reference>
<dbReference type="Pfam" id="PF24088">
    <property type="entry name" value="DUF7373"/>
    <property type="match status" value="1"/>
</dbReference>
<organism evidence="4 5">
    <name type="scientific">Nocardia vinacea</name>
    <dbReference type="NCBI Taxonomy" id="96468"/>
    <lineage>
        <taxon>Bacteria</taxon>
        <taxon>Bacillati</taxon>
        <taxon>Actinomycetota</taxon>
        <taxon>Actinomycetes</taxon>
        <taxon>Mycobacteriales</taxon>
        <taxon>Nocardiaceae</taxon>
        <taxon>Nocardia</taxon>
    </lineage>
</organism>
<feature type="signal peptide" evidence="1">
    <location>
        <begin position="1"/>
        <end position="18"/>
    </location>
</feature>